<sequence>MGEVIKSNLKKSLSNATFVAIFLDKVRARDCTSCVCIHAYFVEDYVRKPKFIGAFQLKGSATSNSLVQLVLDSISSIGGMPICDINQKMVCIGVDGCSIIYGRRNGLCVQLQQNYMPYDL</sequence>
<keyword evidence="2" id="KW-1185">Reference proteome</keyword>
<evidence type="ECO:0000313" key="1">
    <source>
        <dbReference type="EMBL" id="KAH7297086.1"/>
    </source>
</evidence>
<reference evidence="1" key="1">
    <citation type="submission" date="2021-08" db="EMBL/GenBank/DDBJ databases">
        <title>WGS assembly of Ceratopteris richardii.</title>
        <authorList>
            <person name="Marchant D.B."/>
            <person name="Chen G."/>
            <person name="Jenkins J."/>
            <person name="Shu S."/>
            <person name="Leebens-Mack J."/>
            <person name="Grimwood J."/>
            <person name="Schmutz J."/>
            <person name="Soltis P."/>
            <person name="Soltis D."/>
            <person name="Chen Z.-H."/>
        </authorList>
    </citation>
    <scope>NUCLEOTIDE SEQUENCE</scope>
    <source>
        <strain evidence="1">Whitten #5841</strain>
        <tissue evidence="1">Leaf</tissue>
    </source>
</reference>
<evidence type="ECO:0000313" key="2">
    <source>
        <dbReference type="Proteomes" id="UP000825935"/>
    </source>
</evidence>
<accession>A0A8T2RL32</accession>
<dbReference type="AlphaFoldDB" id="A0A8T2RL32"/>
<organism evidence="1 2">
    <name type="scientific">Ceratopteris richardii</name>
    <name type="common">Triangle waterfern</name>
    <dbReference type="NCBI Taxonomy" id="49495"/>
    <lineage>
        <taxon>Eukaryota</taxon>
        <taxon>Viridiplantae</taxon>
        <taxon>Streptophyta</taxon>
        <taxon>Embryophyta</taxon>
        <taxon>Tracheophyta</taxon>
        <taxon>Polypodiopsida</taxon>
        <taxon>Polypodiidae</taxon>
        <taxon>Polypodiales</taxon>
        <taxon>Pteridineae</taxon>
        <taxon>Pteridaceae</taxon>
        <taxon>Parkerioideae</taxon>
        <taxon>Ceratopteris</taxon>
    </lineage>
</organism>
<name>A0A8T2RL32_CERRI</name>
<dbReference type="OrthoDB" id="1992778at2759"/>
<gene>
    <name evidence="1" type="ORF">KP509_26G052700</name>
</gene>
<comment type="caution">
    <text evidence="1">The sequence shown here is derived from an EMBL/GenBank/DDBJ whole genome shotgun (WGS) entry which is preliminary data.</text>
</comment>
<protein>
    <submittedName>
        <fullName evidence="1">Uncharacterized protein</fullName>
    </submittedName>
</protein>
<dbReference type="Proteomes" id="UP000825935">
    <property type="component" value="Chromosome 26"/>
</dbReference>
<dbReference type="EMBL" id="CM035431">
    <property type="protein sequence ID" value="KAH7297086.1"/>
    <property type="molecule type" value="Genomic_DNA"/>
</dbReference>
<proteinExistence type="predicted"/>
<feature type="non-terminal residue" evidence="1">
    <location>
        <position position="120"/>
    </location>
</feature>